<dbReference type="InterPro" id="IPR000421">
    <property type="entry name" value="FA58C"/>
</dbReference>
<dbReference type="SUPFAM" id="SSF49785">
    <property type="entry name" value="Galactose-binding domain-like"/>
    <property type="match status" value="3"/>
</dbReference>
<dbReference type="SUPFAM" id="SSF49899">
    <property type="entry name" value="Concanavalin A-like lectins/glucanases"/>
    <property type="match status" value="1"/>
</dbReference>
<dbReference type="PROSITE" id="PS50022">
    <property type="entry name" value="FA58C_3"/>
    <property type="match status" value="1"/>
</dbReference>
<dbReference type="EMBL" id="RFKV01000071">
    <property type="protein sequence ID" value="RMD77039.1"/>
    <property type="molecule type" value="Genomic_DNA"/>
</dbReference>
<gene>
    <name evidence="2" type="ORF">D6810_02145</name>
</gene>
<organism evidence="2 3">
    <name type="scientific">Candidatus Dojkabacteria bacterium</name>
    <dbReference type="NCBI Taxonomy" id="2099670"/>
    <lineage>
        <taxon>Bacteria</taxon>
        <taxon>Candidatus Dojkabacteria</taxon>
    </lineage>
</organism>
<comment type="caution">
    <text evidence="2">The sequence shown here is derived from an EMBL/GenBank/DDBJ whole genome shotgun (WGS) entry which is preliminary data.</text>
</comment>
<evidence type="ECO:0000313" key="3">
    <source>
        <dbReference type="Proteomes" id="UP000269410"/>
    </source>
</evidence>
<feature type="domain" description="F5/8 type C" evidence="1">
    <location>
        <begin position="773"/>
        <end position="923"/>
    </location>
</feature>
<dbReference type="Gene3D" id="2.60.120.260">
    <property type="entry name" value="Galactose-binding domain-like"/>
    <property type="match status" value="3"/>
</dbReference>
<evidence type="ECO:0000259" key="1">
    <source>
        <dbReference type="PROSITE" id="PS50022"/>
    </source>
</evidence>
<dbReference type="Proteomes" id="UP000269410">
    <property type="component" value="Unassembled WGS sequence"/>
</dbReference>
<accession>A0A3M0YY76</accession>
<name>A0A3M0YY76_9BACT</name>
<proteinExistence type="predicted"/>
<dbReference type="InterPro" id="IPR013320">
    <property type="entry name" value="ConA-like_dom_sf"/>
</dbReference>
<evidence type="ECO:0000313" key="2">
    <source>
        <dbReference type="EMBL" id="RMD77039.1"/>
    </source>
</evidence>
<reference evidence="2 3" key="1">
    <citation type="submission" date="2018-10" db="EMBL/GenBank/DDBJ databases">
        <title>Thermophilic Lithotrophy and Phototrophy in an Intertidal, Iron-rich, Geothermal Spring.</title>
        <authorList>
            <person name="Ward L.M."/>
            <person name="Idei A."/>
            <person name="Nakagawa M."/>
            <person name="Ueno Y."/>
            <person name="Fischer W."/>
            <person name="Mcglynn S.E."/>
        </authorList>
    </citation>
    <scope>NUCLEOTIDE SEQUENCE [LARGE SCALE GENOMIC DNA]</scope>
    <source>
        <strain evidence="2">J137</strain>
    </source>
</reference>
<sequence>MRVRSNKSMMCIKFKDLAVVFLFYITFLSLILLIYEVPSIAQSSELMNFQSKIVNKSDGTNISSTTPCVATNTCDFRVSIYDAQTGGNLKWQEVHENVPILATSGIFNLRLNSVCNSWIGSPTPPVGCTATPTVTGINWSTNPTLWIELQFSPAGDNTWTETFTRQRLNTVPFAYYSDTAGSLNGLNQNNFVQTQPSTSQIITGTSSNPLINLNYTGSGTPPLASLKVAGVERFQVTNSGNLMVASNSSNGSISLGNGSNNILSTSAASGNSSSDLYWGDDKVCIESGIGCPDSLYVKLTNTSGVNLLAGSVVVRDDSNDNSFTTTTIQNDPKVLGVLAENCSNGSLCRVAVSGKATVNLISAASRGMFVRASNTAGYGIATSSSTTNGLLGVTISEDNTSPYAVEILLSKNLGGGLNAVLEDSVFGSIDTPVNLSVYGDVLLAGEKQIVLSGVDIVEVRKWDTTNLVKSVSKSWVSEVIDSSGKDCNISTHDRCGNPEIPLTAWVVATTNSVMIFDGIRDQMWMKFEVGPGKSIEGNVTALDVLRDAIYIGTKGSANSGLFEINFSDDKVYKYNELGKHVRSTSIAYRNSSGTYTLIDNAYMIFSNNVNDVDAKYFENLGYNSRYIAIATEDAGSVVLTLDSDVRFNTTTTVINPRSSGVASSNENSSSSGNVFDYNPLTSYSSTSDPDNTPVWISYKMAYPKAVNSYSVVAPLFGLPMMPKNWTFEGSHDGSNWFVLDTRTNEVGWTAAESRTYSFVNNQKYKNYRIRVTSNNAVGALLIGDLRFDGIGNTFSYSHSVGSSYLNAFDSDLSTNWDAGVDPTPSAPVWLAVVHTNPLIFQRYAIGGNQGGRMPRDWTIEASNDFINWTVLDTRTGVTWAPPGTNDFMSFSFSNSIGYRFYRIRITDNNTSGSLLLGMITFEDMMASSVYLGVPNHGIVNTMDGDVNTYYASKAFDGFPQNFYFHNPGKAIINSYSWYVHAGLNDRAPKDWNFYGSNDGSNWDLLDTRSNVTSWDGEMVFYLPPDKVGNYSILRFEINQVNGGNWILCSEIKFLLSTRSVRYDIDVFYSNHSSVSLVSNNFTGQAFGSISYVDQTNKFIGIFHKVNEDKNVFQSTPDFILSTSSTPRLLKEVNEKSFLYSESEASVTYTYDSGFEIFGFEGTSAPKIISTGNSDHIVNEVSPGDFHLSLDARVADDSDVNASSIEELYSRIQPSSIIGSPKLLKSPHTSGLAILPRVGSGAIYFDGIDQIKFPHYSFRPIDVTATSIRGTSSLSLSNKSDKRGWSVASWVWVSGSSNANGRAFLVFEHPTPSYTTEFTINGSNYSLQVKYGSTTWIPIGGISLTPNQWIHVAVSCVFDSYDSFGGPLFKFHFYINGEFKAKSSRASNSCGVYGENIAIGRGTAVLDGAIDDLFIFDSGALTPAQVRMLYFRALHPVVSATSNTLTFNNISGMAKDELAGYAVEIVNGTGAGQIRIIKSNTSNQFTFTQNWQTTPDNTSTFRLLATSLPMTGGSFEDSQVRYADRKQRFIGINDGANEGEAVLYSRDRFFVKYEDLLSHENILQDDLGNVWQANFDNILFHFAINNKAYVVSEKHVWIQKSDSSIFQSLKGQNQSIKLVDDYSSGKDFVIRVGKKELPGVTETILYAIPYIQKVFISYGIIFDSLPTIIWSTSFTETSNLNDEDFTHSILNEQTRGFEFQRGVGRNCSGCSVSLAPAVLHWMAIGPSSQISGSGADLAENYLTYDKTLEAGDVVSIDSAKDVAVKKASIGDQRAIGIIATKPAIVIGNTDGTTEGVKTSITGEEVRTGQAKTVPVALAGRVPVKVTLENGPIKRGDFLTVSSIKPGYAAKAIKPGVTIGRALEEFDGTNTVLGILDVKNSVSLDQINDLSKNAVFTSSILVDALEKLNSGSDELGESKMSEGKIMAFVQTGYYWGELSESQKVTNGESSKPLDTVLTAQSSKSKKIPDLVKKEDKLEEAPNFDSEVLSLDEEKTDPSQDFTAVAINDFISSEEQIFTVDKTSKTLVIQNIKQVRMFDKKFIFDSYGNFTAKGTVSAKNLEVVGDRAGSAVIRAGESEVKVSVSGLKSSDIVLTSVVSENKIPIYVKIDEAGQSFMIKLSESVAEKDVEVLYVIISRKENFPE</sequence>
<protein>
    <recommendedName>
        <fullName evidence="1">F5/8 type C domain-containing protein</fullName>
    </recommendedName>
</protein>
<dbReference type="InterPro" id="IPR008979">
    <property type="entry name" value="Galactose-bd-like_sf"/>
</dbReference>